<dbReference type="PANTHER" id="PTHR43179">
    <property type="entry name" value="RHAMNOSYLTRANSFERASE WBBL"/>
    <property type="match status" value="1"/>
</dbReference>
<dbReference type="Gene3D" id="3.90.550.10">
    <property type="entry name" value="Spore Coat Polysaccharide Biosynthesis Protein SpsA, Chain A"/>
    <property type="match status" value="1"/>
</dbReference>
<feature type="domain" description="Glycosyltransferase 2-like" evidence="1">
    <location>
        <begin position="5"/>
        <end position="136"/>
    </location>
</feature>
<proteinExistence type="predicted"/>
<evidence type="ECO:0000259" key="1">
    <source>
        <dbReference type="Pfam" id="PF00535"/>
    </source>
</evidence>
<dbReference type="Pfam" id="PF00535">
    <property type="entry name" value="Glycos_transf_2"/>
    <property type="match status" value="1"/>
</dbReference>
<accession>A0A4Q2RZL6</accession>
<dbReference type="SUPFAM" id="SSF53448">
    <property type="entry name" value="Nucleotide-diphospho-sugar transferases"/>
    <property type="match status" value="1"/>
</dbReference>
<dbReference type="InterPro" id="IPR029044">
    <property type="entry name" value="Nucleotide-diphossugar_trans"/>
</dbReference>
<gene>
    <name evidence="2" type="ORF">EUA93_10015</name>
</gene>
<evidence type="ECO:0000313" key="3">
    <source>
        <dbReference type="Proteomes" id="UP000294071"/>
    </source>
</evidence>
<sequence>MQTISVVIPHYGDPTPTLELVRQIQGQEGAEQVEIIVSDDASPQAFPDTPGVIVARRDVNGGFGANVNAGAATATGDVIVVLNSDLTLEPSFLTEMQRAAEQHPRAVLSPRVVDENGIEAWTGRSFPGVRHHAAAWLTPLARFRATNAWHRAVGHDVRARGAEAEVDWVVGAVMWIPLADFREVGGFDERFFMNSEEIDLQRRLRERGLTVVALRAPTVVHAGGGSSPSESRRRWLVEGQMLYADKWGSKRGLQAALAAATGANFLVNVARRAAGRDVRPIAVARSELSMIRGDR</sequence>
<dbReference type="RefSeq" id="WP_129399995.1">
    <property type="nucleotide sequence ID" value="NZ_SDWT01000001.1"/>
</dbReference>
<comment type="caution">
    <text evidence="2">The sequence shown here is derived from an EMBL/GenBank/DDBJ whole genome shotgun (WGS) entry which is preliminary data.</text>
</comment>
<keyword evidence="3" id="KW-1185">Reference proteome</keyword>
<dbReference type="InterPro" id="IPR001173">
    <property type="entry name" value="Glyco_trans_2-like"/>
</dbReference>
<dbReference type="Proteomes" id="UP000294071">
    <property type="component" value="Unassembled WGS sequence"/>
</dbReference>
<dbReference type="GO" id="GO:0016740">
    <property type="term" value="F:transferase activity"/>
    <property type="evidence" value="ECO:0007669"/>
    <property type="project" value="UniProtKB-KW"/>
</dbReference>
<dbReference type="AlphaFoldDB" id="A0A4Q2RZL6"/>
<dbReference type="PANTHER" id="PTHR43179:SF7">
    <property type="entry name" value="RHAMNOSYLTRANSFERASE WBBL"/>
    <property type="match status" value="1"/>
</dbReference>
<dbReference type="OrthoDB" id="9771846at2"/>
<organism evidence="2 3">
    <name type="scientific">Nocardioides oleivorans</name>
    <dbReference type="NCBI Taxonomy" id="273676"/>
    <lineage>
        <taxon>Bacteria</taxon>
        <taxon>Bacillati</taxon>
        <taxon>Actinomycetota</taxon>
        <taxon>Actinomycetes</taxon>
        <taxon>Propionibacteriales</taxon>
        <taxon>Nocardioidaceae</taxon>
        <taxon>Nocardioides</taxon>
    </lineage>
</organism>
<reference evidence="2 3" key="1">
    <citation type="submission" date="2019-01" db="EMBL/GenBank/DDBJ databases">
        <title>Novel species of Nocardioides.</title>
        <authorList>
            <person name="Liu Q."/>
            <person name="Xin Y.-H."/>
        </authorList>
    </citation>
    <scope>NUCLEOTIDE SEQUENCE [LARGE SCALE GENOMIC DNA]</scope>
    <source>
        <strain evidence="2 3">CGMCC 4.6882</strain>
    </source>
</reference>
<keyword evidence="2" id="KW-0808">Transferase</keyword>
<evidence type="ECO:0000313" key="2">
    <source>
        <dbReference type="EMBL" id="RYB94647.1"/>
    </source>
</evidence>
<dbReference type="EMBL" id="SDWT01000001">
    <property type="protein sequence ID" value="RYB94647.1"/>
    <property type="molecule type" value="Genomic_DNA"/>
</dbReference>
<protein>
    <submittedName>
        <fullName evidence="2">Glycosyltransferase family 2 protein</fullName>
    </submittedName>
</protein>
<name>A0A4Q2RZL6_9ACTN</name>